<dbReference type="PANTHER" id="PTHR45657:SF1">
    <property type="entry name" value="CRAL-TRIO DOMAIN-CONTAINING PROTEIN YKL091C-RELATED"/>
    <property type="match status" value="1"/>
</dbReference>
<dbReference type="Proteomes" id="UP000078348">
    <property type="component" value="Unassembled WGS sequence"/>
</dbReference>
<feature type="domain" description="GOLD" evidence="2">
    <location>
        <begin position="266"/>
        <end position="364"/>
    </location>
</feature>
<protein>
    <submittedName>
        <fullName evidence="3">Sec14 cytosolic factor family Sec14</fullName>
    </submittedName>
</protein>
<gene>
    <name evidence="3" type="ORF">AV274_0658</name>
</gene>
<dbReference type="Pfam" id="PF00650">
    <property type="entry name" value="CRAL_TRIO"/>
    <property type="match status" value="1"/>
</dbReference>
<dbReference type="PANTHER" id="PTHR45657">
    <property type="entry name" value="CRAL-TRIO DOMAIN-CONTAINING PROTEIN YKL091C-RELATED"/>
    <property type="match status" value="1"/>
</dbReference>
<sequence>MSLDIKPMSPLKMKYINMLRERAKDLLSAYNYPDYIVSDVNLLRFVRGYMYNMDEAYESFSKMLKWRRDNNIDEYFKKVEEVGFDVHKIPYADVFEPIFHTNYHHKKDLEGHIIDIRLLGCIDVKALLSHPEKEWLDYNIYVLEWRIYTLNKYSEETGVLQRLCCIQDLKGVGMHMVSPSLISYLKDMTNITSHNYPETMHRSFVVNVPAIFSSLWSLAKPVMHPRTVKKVVICKGNYHKHLYEEIPIQSLPTYLGGICQCEEGCLSCIKNDDVFKIPVSSKLTVPLHLKKGEKVEWDWKLESGTIDITMGFKGTEGMKPVYKGDRVSSHKDVFQAEEDGMLEFNFDNSFSWVTGKTVIGMMKISC</sequence>
<comment type="caution">
    <text evidence="3">The sequence shown here is derived from an EMBL/GenBank/DDBJ whole genome shotgun (WGS) entry which is preliminary data.</text>
</comment>
<dbReference type="PROSITE" id="PS50191">
    <property type="entry name" value="CRAL_TRIO"/>
    <property type="match status" value="1"/>
</dbReference>
<dbReference type="PROSITE" id="PS50866">
    <property type="entry name" value="GOLD"/>
    <property type="match status" value="1"/>
</dbReference>
<dbReference type="SUPFAM" id="SSF46938">
    <property type="entry name" value="CRAL/TRIO N-terminal domain"/>
    <property type="match status" value="1"/>
</dbReference>
<proteinExistence type="predicted"/>
<dbReference type="CDD" id="cd00170">
    <property type="entry name" value="SEC14"/>
    <property type="match status" value="1"/>
</dbReference>
<dbReference type="InterPro" id="IPR036598">
    <property type="entry name" value="GOLD_dom_sf"/>
</dbReference>
<evidence type="ECO:0000313" key="4">
    <source>
        <dbReference type="Proteomes" id="UP000078348"/>
    </source>
</evidence>
<dbReference type="Gene3D" id="3.40.525.10">
    <property type="entry name" value="CRAL-TRIO lipid binding domain"/>
    <property type="match status" value="1"/>
</dbReference>
<dbReference type="SMART" id="SM00516">
    <property type="entry name" value="SEC14"/>
    <property type="match status" value="1"/>
</dbReference>
<evidence type="ECO:0000259" key="1">
    <source>
        <dbReference type="PROSITE" id="PS50191"/>
    </source>
</evidence>
<dbReference type="EMBL" id="LXWW01000023">
    <property type="protein sequence ID" value="OAO17634.1"/>
    <property type="molecule type" value="Genomic_DNA"/>
</dbReference>
<dbReference type="InterPro" id="IPR051026">
    <property type="entry name" value="PI/PC_transfer"/>
</dbReference>
<dbReference type="SUPFAM" id="SSF101576">
    <property type="entry name" value="Supernatant protein factor (SPF), C-terminal domain"/>
    <property type="match status" value="1"/>
</dbReference>
<organism evidence="3 4">
    <name type="scientific">Blastocystis sp. subtype 1 (strain ATCC 50177 / NandII)</name>
    <dbReference type="NCBI Taxonomy" id="478820"/>
    <lineage>
        <taxon>Eukaryota</taxon>
        <taxon>Sar</taxon>
        <taxon>Stramenopiles</taxon>
        <taxon>Bigyra</taxon>
        <taxon>Opalozoa</taxon>
        <taxon>Opalinata</taxon>
        <taxon>Blastocystidae</taxon>
        <taxon>Blastocystis</taxon>
    </lineage>
</organism>
<evidence type="ECO:0000259" key="2">
    <source>
        <dbReference type="PROSITE" id="PS50866"/>
    </source>
</evidence>
<dbReference type="InterPro" id="IPR036273">
    <property type="entry name" value="CRAL/TRIO_N_dom_sf"/>
</dbReference>
<dbReference type="OrthoDB" id="1434354at2759"/>
<feature type="domain" description="CRAL-TRIO" evidence="1">
    <location>
        <begin position="91"/>
        <end position="263"/>
    </location>
</feature>
<keyword evidence="4" id="KW-1185">Reference proteome</keyword>
<dbReference type="AlphaFoldDB" id="A0A196SP90"/>
<accession>A0A196SP90</accession>
<name>A0A196SP90_BLAHN</name>
<dbReference type="InterPro" id="IPR009038">
    <property type="entry name" value="GOLD_dom"/>
</dbReference>
<reference evidence="3 4" key="1">
    <citation type="submission" date="2016-05" db="EMBL/GenBank/DDBJ databases">
        <title>Nuclear genome of Blastocystis sp. subtype 1 NandII.</title>
        <authorList>
            <person name="Gentekaki E."/>
            <person name="Curtis B."/>
            <person name="Stairs C."/>
            <person name="Eme L."/>
            <person name="Herman E."/>
            <person name="Klimes V."/>
            <person name="Arias M.C."/>
            <person name="Elias M."/>
            <person name="Hilliou F."/>
            <person name="Klute M."/>
            <person name="Malik S.-B."/>
            <person name="Pightling A."/>
            <person name="Rachubinski R."/>
            <person name="Salas D."/>
            <person name="Schlacht A."/>
            <person name="Suga H."/>
            <person name="Archibald J."/>
            <person name="Ball S.G."/>
            <person name="Clark G."/>
            <person name="Dacks J."/>
            <person name="Van Der Giezen M."/>
            <person name="Tsaousis A."/>
            <person name="Roger A."/>
        </authorList>
    </citation>
    <scope>NUCLEOTIDE SEQUENCE [LARGE SCALE GENOMIC DNA]</scope>
    <source>
        <strain evidence="4">ATCC 50177 / NandII</strain>
    </source>
</reference>
<dbReference type="Gene3D" id="1.10.8.20">
    <property type="entry name" value="N-terminal domain of phosphatidylinositol transfer protein sec14p"/>
    <property type="match status" value="1"/>
</dbReference>
<evidence type="ECO:0000313" key="3">
    <source>
        <dbReference type="EMBL" id="OAO17634.1"/>
    </source>
</evidence>
<dbReference type="InterPro" id="IPR036865">
    <property type="entry name" value="CRAL-TRIO_dom_sf"/>
</dbReference>
<dbReference type="Gene3D" id="2.60.120.680">
    <property type="entry name" value="GOLD domain"/>
    <property type="match status" value="1"/>
</dbReference>
<dbReference type="STRING" id="478820.A0A196SP90"/>
<dbReference type="InterPro" id="IPR001251">
    <property type="entry name" value="CRAL-TRIO_dom"/>
</dbReference>
<dbReference type="SUPFAM" id="SSF52087">
    <property type="entry name" value="CRAL/TRIO domain"/>
    <property type="match status" value="1"/>
</dbReference>